<gene>
    <name evidence="3" type="primary">LOC110774231</name>
</gene>
<evidence type="ECO:0000313" key="3">
    <source>
        <dbReference type="RefSeq" id="XP_021834461.1"/>
    </source>
</evidence>
<feature type="region of interest" description="Disordered" evidence="1">
    <location>
        <begin position="95"/>
        <end position="134"/>
    </location>
</feature>
<accession>A0A6P5U544</accession>
<sequence length="282" mass="31828">MEVFEDGWRGFCGVVNPRLAHLESGIEENQHASISNLEVQVGQLANVISGRNQGVLPSQPKVNPKNQDQAKAITLRKGKQVNTAIDLEKEALEKEKEAKKSTAEVGHAFSPPITTTEKSQEEENSIPIPSPPLKPYVPQIPFPQRLRKNKIDGQFSKFLEMFRMLQINIPFAEALEQMPSYAKFMKDILSKKRKFGEHEKIQLTEECSAILQRKLPPKQKDGGSFKIPCTIGNNFFERALCDLGSSINLLPLYVAKKIGIGETHYCFFADGRQINHIPRRNY</sequence>
<dbReference type="GeneID" id="110774231"/>
<evidence type="ECO:0000256" key="1">
    <source>
        <dbReference type="SAM" id="MobiDB-lite"/>
    </source>
</evidence>
<dbReference type="PANTHER" id="PTHR33067:SF31">
    <property type="entry name" value="RNA-DIRECTED DNA POLYMERASE"/>
    <property type="match status" value="1"/>
</dbReference>
<dbReference type="AlphaFoldDB" id="A0A6P5U544"/>
<dbReference type="InterPro" id="IPR021109">
    <property type="entry name" value="Peptidase_aspartic_dom_sf"/>
</dbReference>
<reference evidence="3" key="1">
    <citation type="submission" date="2025-08" db="UniProtKB">
        <authorList>
            <consortium name="RefSeq"/>
        </authorList>
    </citation>
    <scope>IDENTIFICATION</scope>
</reference>
<dbReference type="RefSeq" id="XP_021834461.1">
    <property type="nucleotide sequence ID" value="XM_021978769.1"/>
</dbReference>
<organism evidence="2 3">
    <name type="scientific">Prunus avium</name>
    <name type="common">Cherry</name>
    <name type="synonym">Cerasus avium</name>
    <dbReference type="NCBI Taxonomy" id="42229"/>
    <lineage>
        <taxon>Eukaryota</taxon>
        <taxon>Viridiplantae</taxon>
        <taxon>Streptophyta</taxon>
        <taxon>Embryophyta</taxon>
        <taxon>Tracheophyta</taxon>
        <taxon>Spermatophyta</taxon>
        <taxon>Magnoliopsida</taxon>
        <taxon>eudicotyledons</taxon>
        <taxon>Gunneridae</taxon>
        <taxon>Pentapetalae</taxon>
        <taxon>rosids</taxon>
        <taxon>fabids</taxon>
        <taxon>Rosales</taxon>
        <taxon>Rosaceae</taxon>
        <taxon>Amygdaloideae</taxon>
        <taxon>Amygdaleae</taxon>
        <taxon>Prunus</taxon>
    </lineage>
</organism>
<dbReference type="PANTHER" id="PTHR33067">
    <property type="entry name" value="RNA-DIRECTED DNA POLYMERASE-RELATED"/>
    <property type="match status" value="1"/>
</dbReference>
<name>A0A6P5U544_PRUAV</name>
<keyword evidence="2" id="KW-1185">Reference proteome</keyword>
<evidence type="ECO:0000313" key="2">
    <source>
        <dbReference type="Proteomes" id="UP000515124"/>
    </source>
</evidence>
<protein>
    <submittedName>
        <fullName evidence="3">Uncharacterized protein LOC110774231</fullName>
    </submittedName>
</protein>
<dbReference type="KEGG" id="pavi:110774231"/>
<proteinExistence type="predicted"/>
<dbReference type="Proteomes" id="UP000515124">
    <property type="component" value="Unplaced"/>
</dbReference>
<dbReference type="Gene3D" id="2.40.70.10">
    <property type="entry name" value="Acid Proteases"/>
    <property type="match status" value="1"/>
</dbReference>